<dbReference type="GO" id="GO:0003676">
    <property type="term" value="F:nucleic acid binding"/>
    <property type="evidence" value="ECO:0007669"/>
    <property type="project" value="InterPro"/>
</dbReference>
<dbReference type="SUPFAM" id="SSF56672">
    <property type="entry name" value="DNA/RNA polymerases"/>
    <property type="match status" value="1"/>
</dbReference>
<dbReference type="InterPro" id="IPR023211">
    <property type="entry name" value="DNA_pol_palm_dom_sf"/>
</dbReference>
<keyword evidence="3" id="KW-1185">Reference proteome</keyword>
<reference evidence="2 3" key="1">
    <citation type="submission" date="2018-03" db="EMBL/GenBank/DDBJ databases">
        <title>Genomic Encyclopedia of Archaeal and Bacterial Type Strains, Phase II (KMG-II): from individual species to whole genera.</title>
        <authorList>
            <person name="Goeker M."/>
        </authorList>
    </citation>
    <scope>NUCLEOTIDE SEQUENCE [LARGE SCALE GENOMIC DNA]</scope>
    <source>
        <strain evidence="2 3">DSM 28229</strain>
    </source>
</reference>
<dbReference type="InterPro" id="IPR011545">
    <property type="entry name" value="DEAD/DEAH_box_helicase_dom"/>
</dbReference>
<evidence type="ECO:0000259" key="1">
    <source>
        <dbReference type="Pfam" id="PF00270"/>
    </source>
</evidence>
<evidence type="ECO:0000313" key="3">
    <source>
        <dbReference type="Proteomes" id="UP000245535"/>
    </source>
</evidence>
<dbReference type="Proteomes" id="UP000245535">
    <property type="component" value="Unassembled WGS sequence"/>
</dbReference>
<evidence type="ECO:0000313" key="2">
    <source>
        <dbReference type="EMBL" id="PWJ43877.1"/>
    </source>
</evidence>
<gene>
    <name evidence="2" type="ORF">BC781_101223</name>
</gene>
<comment type="caution">
    <text evidence="2">The sequence shown here is derived from an EMBL/GenBank/DDBJ whole genome shotgun (WGS) entry which is preliminary data.</text>
</comment>
<protein>
    <recommendedName>
        <fullName evidence="1">DEAD/DEAH-box helicase domain-containing protein</fullName>
    </recommendedName>
</protein>
<dbReference type="InterPro" id="IPR027417">
    <property type="entry name" value="P-loop_NTPase"/>
</dbReference>
<dbReference type="SUPFAM" id="SSF52540">
    <property type="entry name" value="P-loop containing nucleoside triphosphate hydrolases"/>
    <property type="match status" value="1"/>
</dbReference>
<proteinExistence type="predicted"/>
<dbReference type="EMBL" id="QGDO01000001">
    <property type="protein sequence ID" value="PWJ43877.1"/>
    <property type="molecule type" value="Genomic_DNA"/>
</dbReference>
<dbReference type="InterPro" id="IPR043502">
    <property type="entry name" value="DNA/RNA_pol_sf"/>
</dbReference>
<dbReference type="Gene3D" id="3.90.1600.10">
    <property type="entry name" value="Palm domain of DNA polymerase"/>
    <property type="match status" value="1"/>
</dbReference>
<dbReference type="Gene3D" id="3.40.50.300">
    <property type="entry name" value="P-loop containing nucleotide triphosphate hydrolases"/>
    <property type="match status" value="1"/>
</dbReference>
<dbReference type="GO" id="GO:0005524">
    <property type="term" value="F:ATP binding"/>
    <property type="evidence" value="ECO:0007669"/>
    <property type="project" value="InterPro"/>
</dbReference>
<dbReference type="Pfam" id="PF00270">
    <property type="entry name" value="DEAD"/>
    <property type="match status" value="1"/>
</dbReference>
<organism evidence="2 3">
    <name type="scientific">Sediminitomix flava</name>
    <dbReference type="NCBI Taxonomy" id="379075"/>
    <lineage>
        <taxon>Bacteria</taxon>
        <taxon>Pseudomonadati</taxon>
        <taxon>Bacteroidota</taxon>
        <taxon>Cytophagia</taxon>
        <taxon>Cytophagales</taxon>
        <taxon>Flammeovirgaceae</taxon>
        <taxon>Sediminitomix</taxon>
    </lineage>
</organism>
<name>A0A316A2F3_SEDFL</name>
<feature type="domain" description="DEAD/DEAH-box helicase" evidence="1">
    <location>
        <begin position="995"/>
        <end position="1130"/>
    </location>
</feature>
<accession>A0A316A2F3</accession>
<sequence length="1657" mass="188555">MSQGFYSLHMKHNITKLQSATKIEAIVFDSEFYKNINIAGAYQFSSGDYKTFEGAIQIGQWVEYLASLDTMPFLVGHNVIVDVTTLMINYVHYKQGKTLTGEFINDFQLNPEAFKEFECNLSDLSTFFEQTRTKTGTRYRLKREFGFCANMTQPKAQQLARLLKYLQTEKTALHVFKKICSHAIEASGEGKRMMDNSGTFATLKHFADSIGQGYIDIPAFDKDVETEDERTTLLDYLKKDVLVTVEMFKKYTLPKLQGHEQLLLDQGKSYQLSTLLSINSVINKLFPTEANAVGVKVGSYSITDIKVPGTDLISADLKAFFEGSTAESIVQSMEAKMKFSTGKSDEFLYSIKGVEHKFKRGGLHAEEKGLFVSDDEWQIVDIDFGSFYPLLIANFIPMVFGKTSHFSTDILKQLIADRLDAKAKAKQAKKAGNIEEEEKWAQQAQLKKIVINSLFGLTNAEYSSLCVPKGNLMTCLTGQYFITALIYYVNSLLEGEMKLLQTNTDGITIMCKRGALDFEKFTSEAGKAYSIPLEITEYEMMHVINVNNYFAVESVGDDKRIKAKGIWQTKDPYRSQFPAPVLELIRENIQLSSEELELLLSSKAGLWTYSGTYPTLSQGSGRKFKYSNKSQNINATHTADDTLAKAETFLNAKVLNRLFDTQKPLNFDYKNLTPYQELVDANIITSTEFPLELIANYSGGQQKKIYNLKGMGYGIDEIHETYESNRSMYGYSLPVEEGKSVWLDFDCTHPDDLPKDLRKLFEKHFHVYSEENRAKGRMRVLATMPSPYHIEVKEIEEDMSEDVRQTLSITELPAQGVLCLSGYNTVQKKVLKLTKPNIKKLSPYFTFTPLDSTCPSSVKTTNSDAGTKIGSLLVGADLKGLKWSHNTETQRLYLILDDGTETVDMLSGRVYSKKHTAKQILDKGKVSVLGEYEYFKMHFHTETGDGYSSDIVHRISEETYLQVQQIVLQVKQALAKSALQVYANKTLEIKRQIQPDTTLEAPTGSGKTYASGSALLEWALRGEVSVLFVHSKETIHSVYKDMIRASIDALSSEYQVKIDPKSVQSTMAELGVIKFMATSDISMLENAKLVITTHAYLSESFLPKYVSRLNAFQSIIEHSIVDEEHLFNRYEVVQLEHAYEFNKLHNTFSICKSDDFKRLSAITDAEYAKLTHTIPSSEGESNEDEEQEEVKCHFTEQLSFCFQSFSYRDQTRDTFKPEVLTKFNDRLDRKYLFDECIELTPAEAWQGMTNDTQMLDVYSATWRHEGYEKFKQAYLQSMGSEDALYEEFYEILYNHISAGKVLFFKPFYYNKPVLDEETQEFKRGQLQRSIEKGNGLWHIALKKDSTLFDKSTRLSATPVPDREITRLETKVTSIDQLLINFKETGDHRTLLAPKNICQKSTECNDTLFICARKHMIEKVDGFNGYILSDVSDKLITAESVIEDVNHSGNLLTYINSSTALVGRNYNETLTLTLNISDLTESLVGCLEKGIQHPHKAKAGMLKQIIGRIMRSSDTTERMGGKIVKELVFEGMAQLRFRPELRLVLSEILESIKDTVGEDKILMRQNGRKILTEFSFELSSLHKEHNVALSDLRENLVGGYINQNDFEKRVKELQKTFEKKKKPITETYRKWISAYLPCNDFEKNEDCVLALLNEHNKK</sequence>